<reference evidence="1 2" key="1">
    <citation type="journal article" date="2015" name="Genome Announc.">
        <title>Next-Generation Whole-Genome Sequencing of Eight Strains of Bacillus cereus, Isolated from Food.</title>
        <authorList>
            <person name="Krawczyk A.O."/>
            <person name="de Jong A."/>
            <person name="Eijlander R.T."/>
            <person name="Berendsen E.M."/>
            <person name="Holsappel S."/>
            <person name="Wells-Bennik M.H."/>
            <person name="Kuipers O.P."/>
        </authorList>
    </citation>
    <scope>NUCLEOTIDE SEQUENCE [LARGE SCALE GENOMIC DNA]</scope>
    <source>
        <strain evidence="1 2">B4147</strain>
    </source>
</reference>
<protein>
    <recommendedName>
        <fullName evidence="3">Complement C1q protein</fullName>
    </recommendedName>
</protein>
<name>A0A0G8BW99_9BACI</name>
<accession>A0A0G8BW99</accession>
<reference evidence="2" key="2">
    <citation type="submission" date="2015-04" db="EMBL/GenBank/DDBJ databases">
        <title>Draft Genome Sequences of Eight Spore-Forming Food Isolates of Bacillus cereus Genome sequencing.</title>
        <authorList>
            <person name="Krawcyk A.O."/>
            <person name="de Jong A."/>
            <person name="Eijlander R.T."/>
            <person name="Berendsen E.M."/>
            <person name="Holsappel S."/>
            <person name="Wells-Bennik M."/>
            <person name="Kuipers O.P."/>
        </authorList>
    </citation>
    <scope>NUCLEOTIDE SEQUENCE [LARGE SCALE GENOMIC DNA]</scope>
    <source>
        <strain evidence="2">B4147</strain>
    </source>
</reference>
<dbReference type="RefSeq" id="WP_001031949.1">
    <property type="nucleotide sequence ID" value="NZ_LCYN01000033.1"/>
</dbReference>
<dbReference type="PATRIC" id="fig|1396.433.peg.285"/>
<evidence type="ECO:0000313" key="2">
    <source>
        <dbReference type="Proteomes" id="UP000035350"/>
    </source>
</evidence>
<gene>
    <name evidence="1" type="ORF">B4147_5933</name>
</gene>
<sequence>MNKFLAVTLYTVMLLTSFFQLETPDSQHAKAQDTNKYVMQRMVDPGGG</sequence>
<comment type="caution">
    <text evidence="1">The sequence shown here is derived from an EMBL/GenBank/DDBJ whole genome shotgun (WGS) entry which is preliminary data.</text>
</comment>
<evidence type="ECO:0008006" key="3">
    <source>
        <dbReference type="Google" id="ProtNLM"/>
    </source>
</evidence>
<evidence type="ECO:0000313" key="1">
    <source>
        <dbReference type="EMBL" id="KKZ91359.1"/>
    </source>
</evidence>
<dbReference type="AlphaFoldDB" id="A0A0G8BW99"/>
<organism evidence="1 2">
    <name type="scientific">Bacillus wiedmannii</name>
    <dbReference type="NCBI Taxonomy" id="1890302"/>
    <lineage>
        <taxon>Bacteria</taxon>
        <taxon>Bacillati</taxon>
        <taxon>Bacillota</taxon>
        <taxon>Bacilli</taxon>
        <taxon>Bacillales</taxon>
        <taxon>Bacillaceae</taxon>
        <taxon>Bacillus</taxon>
        <taxon>Bacillus cereus group</taxon>
    </lineage>
</organism>
<proteinExistence type="predicted"/>
<dbReference type="Proteomes" id="UP000035350">
    <property type="component" value="Unassembled WGS sequence"/>
</dbReference>
<dbReference type="EMBL" id="LCYN01000033">
    <property type="protein sequence ID" value="KKZ91359.1"/>
    <property type="molecule type" value="Genomic_DNA"/>
</dbReference>